<comment type="caution">
    <text evidence="2">The sequence shown here is derived from an EMBL/GenBank/DDBJ whole genome shotgun (WGS) entry which is preliminary data.</text>
</comment>
<organism evidence="2 3">
    <name type="scientific">Hydrogenibacillus schlegelii</name>
    <name type="common">Bacillus schlegelii</name>
    <dbReference type="NCBI Taxonomy" id="1484"/>
    <lineage>
        <taxon>Bacteria</taxon>
        <taxon>Bacillati</taxon>
        <taxon>Bacillota</taxon>
        <taxon>Bacilli</taxon>
        <taxon>Bacillales</taxon>
        <taxon>Bacillales Family X. Incertae Sedis</taxon>
        <taxon>Hydrogenibacillus</taxon>
    </lineage>
</organism>
<feature type="compositionally biased region" description="Basic and acidic residues" evidence="1">
    <location>
        <begin position="118"/>
        <end position="143"/>
    </location>
</feature>
<evidence type="ECO:0000313" key="2">
    <source>
        <dbReference type="EMBL" id="PTQ54888.1"/>
    </source>
</evidence>
<feature type="compositionally biased region" description="Basic and acidic residues" evidence="1">
    <location>
        <begin position="297"/>
        <end position="312"/>
    </location>
</feature>
<sequence length="366" mass="38687">MGPEAPDEAEDGGRQHGVQDPGEEKGPEAEIRAGDEGADLRLHRSSRPGEDRRNRLKAYLRRNRGRRRGFGAEGDLKKPSNEGRGDGFRQAEKASGESGDADEGGHPPGRFQKCHQNGKKDEEPADEERRRQRSFDAVGKEPAEGPAVGPAGGVHRLKGPGEELARRSRRSRRDALVPPIAVEAKQNPEGDRRPVVDRGEDGGVGRGVEKADGDGGGEEDRVGGRGKGDEPLSLGSGERAGLPHADGEAGRHRIAGGEADGEGKACRSRQAEEGAHDRLQHHAEKVGNPEAEAELGEDQKRQRRREDDRAPDFRSAAGGVKDDAGVCQEGGDGAGDGGDDGGVSDRTCAHPLASVSPPCIPPVRSG</sequence>
<feature type="compositionally biased region" description="Basic and acidic residues" evidence="1">
    <location>
        <begin position="74"/>
        <end position="95"/>
    </location>
</feature>
<reference evidence="2 3" key="1">
    <citation type="submission" date="2017-08" db="EMBL/GenBank/DDBJ databases">
        <title>Burning lignite coal seam in the remote Altai Mountains harbors a hydrogen-driven thermophilic microbial community.</title>
        <authorList>
            <person name="Kadnikov V.V."/>
            <person name="Mardanov A.V."/>
            <person name="Ivasenko D."/>
            <person name="Beletsky A.V."/>
            <person name="Karnachuk O.V."/>
            <person name="Ravin N.V."/>
        </authorList>
    </citation>
    <scope>NUCLEOTIDE SEQUENCE [LARGE SCALE GENOMIC DNA]</scope>
    <source>
        <strain evidence="2">AL33</strain>
    </source>
</reference>
<name>A0A2T5GFC6_HYDSH</name>
<feature type="compositionally biased region" description="Basic and acidic residues" evidence="1">
    <location>
        <begin position="186"/>
        <end position="230"/>
    </location>
</feature>
<proteinExistence type="predicted"/>
<dbReference type="Proteomes" id="UP000244180">
    <property type="component" value="Unassembled WGS sequence"/>
</dbReference>
<gene>
    <name evidence="2" type="ORF">HSCHL_1831</name>
</gene>
<dbReference type="AlphaFoldDB" id="A0A2T5GFC6"/>
<protein>
    <submittedName>
        <fullName evidence="2">Uncharacterized protein</fullName>
    </submittedName>
</protein>
<accession>A0A2T5GFC6</accession>
<feature type="compositionally biased region" description="Acidic residues" evidence="1">
    <location>
        <begin position="1"/>
        <end position="10"/>
    </location>
</feature>
<feature type="compositionally biased region" description="Basic residues" evidence="1">
    <location>
        <begin position="54"/>
        <end position="69"/>
    </location>
</feature>
<feature type="compositionally biased region" description="Basic and acidic residues" evidence="1">
    <location>
        <begin position="22"/>
        <end position="53"/>
    </location>
</feature>
<dbReference type="EMBL" id="PEBV01000001">
    <property type="protein sequence ID" value="PTQ54888.1"/>
    <property type="molecule type" value="Genomic_DNA"/>
</dbReference>
<feature type="compositionally biased region" description="Basic and acidic residues" evidence="1">
    <location>
        <begin position="261"/>
        <end position="287"/>
    </location>
</feature>
<evidence type="ECO:0000256" key="1">
    <source>
        <dbReference type="SAM" id="MobiDB-lite"/>
    </source>
</evidence>
<feature type="region of interest" description="Disordered" evidence="1">
    <location>
        <begin position="1"/>
        <end position="366"/>
    </location>
</feature>
<evidence type="ECO:0000313" key="3">
    <source>
        <dbReference type="Proteomes" id="UP000244180"/>
    </source>
</evidence>